<dbReference type="RefSeq" id="WP_242943050.1">
    <property type="nucleotide sequence ID" value="NZ_FOCG01000001.1"/>
</dbReference>
<evidence type="ECO:0000256" key="1">
    <source>
        <dbReference type="SAM" id="MobiDB-lite"/>
    </source>
</evidence>
<proteinExistence type="predicted"/>
<gene>
    <name evidence="2" type="ORF">SAMN05216180_0179</name>
</gene>
<keyword evidence="3" id="KW-1185">Reference proteome</keyword>
<dbReference type="AlphaFoldDB" id="A0A1H7YPZ7"/>
<dbReference type="EMBL" id="FOCG01000001">
    <property type="protein sequence ID" value="SEM48332.1"/>
    <property type="molecule type" value="Genomic_DNA"/>
</dbReference>
<feature type="compositionally biased region" description="Polar residues" evidence="1">
    <location>
        <begin position="43"/>
        <end position="57"/>
    </location>
</feature>
<feature type="compositionally biased region" description="Pro residues" evidence="1">
    <location>
        <begin position="21"/>
        <end position="31"/>
    </location>
</feature>
<evidence type="ECO:0000313" key="3">
    <source>
        <dbReference type="Proteomes" id="UP000199158"/>
    </source>
</evidence>
<feature type="region of interest" description="Disordered" evidence="1">
    <location>
        <begin position="1"/>
        <end position="67"/>
    </location>
</feature>
<reference evidence="2 3" key="1">
    <citation type="submission" date="2016-10" db="EMBL/GenBank/DDBJ databases">
        <authorList>
            <person name="de Groot N.N."/>
        </authorList>
    </citation>
    <scope>NUCLEOTIDE SEQUENCE [LARGE SCALE GENOMIC DNA]</scope>
    <source>
        <strain evidence="2 3">CGMCC 1.5070</strain>
    </source>
</reference>
<dbReference type="Proteomes" id="UP000199158">
    <property type="component" value="Unassembled WGS sequence"/>
</dbReference>
<organism evidence="2 3">
    <name type="scientific">Hydrogenoanaerobacterium saccharovorans</name>
    <dbReference type="NCBI Taxonomy" id="474960"/>
    <lineage>
        <taxon>Bacteria</taxon>
        <taxon>Bacillati</taxon>
        <taxon>Bacillota</taxon>
        <taxon>Clostridia</taxon>
        <taxon>Eubacteriales</taxon>
        <taxon>Oscillospiraceae</taxon>
        <taxon>Hydrogenoanaerobacterium</taxon>
    </lineage>
</organism>
<dbReference type="STRING" id="474960.SAMN05216180_0179"/>
<name>A0A1H7YPZ7_9FIRM</name>
<feature type="compositionally biased region" description="Polar residues" evidence="1">
    <location>
        <begin position="1"/>
        <end position="19"/>
    </location>
</feature>
<sequence length="203" mass="21957">MNDIINQNPWLSPAQQGTCPNCPPPFMPPPSAAQSDMFPFSAAPSQTVPQSNMTRQIPRTPEQPNPPRSIVNTFPGSAQSGFLSPSALMPPSTSNVGDMGPLPQLPTTVDGNSPNVLPGLTAINLFNQPAAVNVESLQYLNGFMLTQIGRMVSVEFLIGTSTMLTKNGRLVGVGANYILINEFESDDVIACDFYSIKFIRFYY</sequence>
<protein>
    <submittedName>
        <fullName evidence="2">Uncharacterized protein</fullName>
    </submittedName>
</protein>
<accession>A0A1H7YPZ7</accession>
<evidence type="ECO:0000313" key="2">
    <source>
        <dbReference type="EMBL" id="SEM48332.1"/>
    </source>
</evidence>